<reference evidence="1" key="1">
    <citation type="submission" date="2017-04" db="EMBL/GenBank/DDBJ databases">
        <title>Population genomics of picophytoplankton unveils novel chromosome hypervariability.</title>
        <authorList>
            <consortium name="DOE Joint Genome Institute"/>
            <person name="Blanc-Mathieu R."/>
            <person name="Krasovec M."/>
            <person name="Hebrard M."/>
            <person name="Yau S."/>
            <person name="Desgranges E."/>
            <person name="Martin J."/>
            <person name="Schackwitz W."/>
            <person name="Kuo A."/>
            <person name="Salin G."/>
            <person name="Donnadieu C."/>
            <person name="Desdevises Y."/>
            <person name="Sanchez-Ferandin S."/>
            <person name="Moreau H."/>
            <person name="Rivals E."/>
            <person name="Grigoriev I.V."/>
            <person name="Grimsley N."/>
            <person name="Eyre-Walker A."/>
            <person name="Piganeau G."/>
        </authorList>
    </citation>
    <scope>NUCLEOTIDE SEQUENCE [LARGE SCALE GENOMIC DNA]</scope>
    <source>
        <strain evidence="1">RCC 1115</strain>
    </source>
</reference>
<name>A0A1Y5I3N1_OSTTA</name>
<evidence type="ECO:0000313" key="1">
    <source>
        <dbReference type="EMBL" id="OUS41725.1"/>
    </source>
</evidence>
<feature type="non-terminal residue" evidence="1">
    <location>
        <position position="1"/>
    </location>
</feature>
<gene>
    <name evidence="1" type="ORF">BE221DRAFT_164617</name>
</gene>
<accession>A0A1Y5I3N1</accession>
<proteinExistence type="predicted"/>
<protein>
    <submittedName>
        <fullName evidence="1">Uncharacterized protein</fullName>
    </submittedName>
</protein>
<organism evidence="1">
    <name type="scientific">Ostreococcus tauri</name>
    <name type="common">Marine green alga</name>
    <dbReference type="NCBI Taxonomy" id="70448"/>
    <lineage>
        <taxon>Eukaryota</taxon>
        <taxon>Viridiplantae</taxon>
        <taxon>Chlorophyta</taxon>
        <taxon>Mamiellophyceae</taxon>
        <taxon>Mamiellales</taxon>
        <taxon>Bathycoccaceae</taxon>
        <taxon>Ostreococcus</taxon>
    </lineage>
</organism>
<dbReference type="Proteomes" id="UP000195557">
    <property type="component" value="Unassembled WGS sequence"/>
</dbReference>
<dbReference type="AlphaFoldDB" id="A0A1Y5I3N1"/>
<sequence>CSRSSDQAAKTCETWHASSPSRPGSICVVRALAGAGSTRVSNFFVDGRTHVEKRRKP</sequence>
<dbReference type="EMBL" id="KZ155840">
    <property type="protein sequence ID" value="OUS41725.1"/>
    <property type="molecule type" value="Genomic_DNA"/>
</dbReference>